<evidence type="ECO:0000313" key="2">
    <source>
        <dbReference type="EMBL" id="HAB7365080.1"/>
    </source>
</evidence>
<name>A0A9P2AJE7_LISMN</name>
<dbReference type="Proteomes" id="UP000406081">
    <property type="component" value="Unassembled WGS sequence"/>
</dbReference>
<gene>
    <name evidence="1" type="ORF">A3R20_09075</name>
    <name evidence="2" type="ORF">GYO01_13265</name>
</gene>
<dbReference type="EMBL" id="AABAIH010000002">
    <property type="protein sequence ID" value="EAG0994759.1"/>
    <property type="molecule type" value="Genomic_DNA"/>
</dbReference>
<accession>A0A9P2AJE7</accession>
<evidence type="ECO:0000313" key="1">
    <source>
        <dbReference type="EMBL" id="EAG0994759.1"/>
    </source>
</evidence>
<dbReference type="AlphaFoldDB" id="A0A9P2AJE7"/>
<reference evidence="2 4" key="1">
    <citation type="journal article" date="2018" name="Genome Biol.">
        <title>SKESA: strategic k-mer extension for scrupulous assemblies.</title>
        <authorList>
            <person name="Souvorov A."/>
            <person name="Agarwala R."/>
            <person name="Lipman D.J."/>
        </authorList>
    </citation>
    <scope>NUCLEOTIDE SEQUENCE [LARGE SCALE GENOMIC DNA]</scope>
    <source>
        <strain evidence="2 4">CFIAFB20160079</strain>
    </source>
</reference>
<reference evidence="1 3" key="2">
    <citation type="submission" date="2018-06" db="EMBL/GenBank/DDBJ databases">
        <authorList>
            <consortium name="GenomeTrakr: Next Generation Sequencing Network for Food Pathogen Tracability"/>
        </authorList>
    </citation>
    <scope>NUCLEOTIDE SEQUENCE [LARGE SCALE GENOMIC DNA]</scope>
    <source>
        <strain evidence="1 3">ARS-CC9329</strain>
    </source>
</reference>
<proteinExistence type="predicted"/>
<comment type="caution">
    <text evidence="2">The sequence shown here is derived from an EMBL/GenBank/DDBJ whole genome shotgun (WGS) entry which is preliminary data.</text>
</comment>
<dbReference type="RefSeq" id="WP_031645989.1">
    <property type="nucleotide sequence ID" value="NZ_CP011345.1"/>
</dbReference>
<protein>
    <submittedName>
        <fullName evidence="2">Uncharacterized protein</fullName>
    </submittedName>
</protein>
<reference evidence="2" key="3">
    <citation type="submission" date="2020-01" db="EMBL/GenBank/DDBJ databases">
        <authorList>
            <consortium name="NCBI Pathogen Detection Project"/>
        </authorList>
    </citation>
    <scope>NUCLEOTIDE SEQUENCE</scope>
    <source>
        <strain evidence="2">CFIAFB20160079</strain>
    </source>
</reference>
<dbReference type="EMBL" id="DAAHUJ010000009">
    <property type="protein sequence ID" value="HAB7365080.1"/>
    <property type="molecule type" value="Genomic_DNA"/>
</dbReference>
<evidence type="ECO:0000313" key="3">
    <source>
        <dbReference type="Proteomes" id="UP000406081"/>
    </source>
</evidence>
<sequence length="85" mass="9822">MNKYLFIVDSENSVDSVRSLVESLNDSKWVHISYNVFANMSELSPSEILSSFNLDDGVQILVVEFNSFDMSWRNEVKEHLIELGY</sequence>
<organism evidence="2 4">
    <name type="scientific">Listeria monocytogenes</name>
    <dbReference type="NCBI Taxonomy" id="1639"/>
    <lineage>
        <taxon>Bacteria</taxon>
        <taxon>Bacillati</taxon>
        <taxon>Bacillota</taxon>
        <taxon>Bacilli</taxon>
        <taxon>Bacillales</taxon>
        <taxon>Listeriaceae</taxon>
        <taxon>Listeria</taxon>
    </lineage>
</organism>
<dbReference type="Proteomes" id="UP000845014">
    <property type="component" value="Unassembled WGS sequence"/>
</dbReference>
<evidence type="ECO:0000313" key="4">
    <source>
        <dbReference type="Proteomes" id="UP000845014"/>
    </source>
</evidence>